<name>A0A1W6U0R7_VIBAL</name>
<dbReference type="RefSeq" id="WP_033907199.1">
    <property type="nucleotide sequence ID" value="NZ_AP023188.1"/>
</dbReference>
<dbReference type="PROSITE" id="PS51819">
    <property type="entry name" value="VOC"/>
    <property type="match status" value="1"/>
</dbReference>
<protein>
    <submittedName>
        <fullName evidence="2">Glyoxalase-like domain protein</fullName>
    </submittedName>
</protein>
<evidence type="ECO:0000259" key="1">
    <source>
        <dbReference type="PROSITE" id="PS51819"/>
    </source>
</evidence>
<dbReference type="InterPro" id="IPR004360">
    <property type="entry name" value="Glyas_Fos-R_dOase_dom"/>
</dbReference>
<accession>A0A1W6U0R7</accession>
<dbReference type="InterPro" id="IPR050383">
    <property type="entry name" value="GlyoxalaseI/FosfomycinResist"/>
</dbReference>
<dbReference type="InterPro" id="IPR037523">
    <property type="entry name" value="VOC_core"/>
</dbReference>
<dbReference type="Gene3D" id="3.10.180.10">
    <property type="entry name" value="2,3-Dihydroxybiphenyl 1,2-Dioxygenase, domain 1"/>
    <property type="match status" value="1"/>
</dbReference>
<organism evidence="2">
    <name type="scientific">Vibrio alginolyticus</name>
    <dbReference type="NCBI Taxonomy" id="663"/>
    <lineage>
        <taxon>Bacteria</taxon>
        <taxon>Pseudomonadati</taxon>
        <taxon>Pseudomonadota</taxon>
        <taxon>Gammaproteobacteria</taxon>
        <taxon>Vibrionales</taxon>
        <taxon>Vibrionaceae</taxon>
        <taxon>Vibrio</taxon>
    </lineage>
</organism>
<dbReference type="AlphaFoldDB" id="A0A1W6U0R7"/>
<dbReference type="EMBL" id="CP017903">
    <property type="protein sequence ID" value="ARP21549.1"/>
    <property type="molecule type" value="Genomic_DNA"/>
</dbReference>
<dbReference type="PANTHER" id="PTHR21366">
    <property type="entry name" value="GLYOXALASE FAMILY PROTEIN"/>
    <property type="match status" value="1"/>
</dbReference>
<proteinExistence type="predicted"/>
<gene>
    <name evidence="2" type="ORF">K05K4_48400</name>
</gene>
<dbReference type="InterPro" id="IPR029068">
    <property type="entry name" value="Glyas_Bleomycin-R_OHBP_Dase"/>
</dbReference>
<evidence type="ECO:0000313" key="2">
    <source>
        <dbReference type="EMBL" id="ARP21549.1"/>
    </source>
</evidence>
<sequence length="141" mass="15716">MPTKNPIAIKALDHVVLRTCNLDAMLHFYRDILGCPVERQVTELGLTQLRAGNALIDVVTVDSELGQLGGKPPVQNGRNIDHFCLQLAPFSEDELLEYLRSNGIETEEFAKRYGAQGFGRSLYIHDPEGNVVELKPQVIDE</sequence>
<dbReference type="SUPFAM" id="SSF54593">
    <property type="entry name" value="Glyoxalase/Bleomycin resistance protein/Dihydroxybiphenyl dioxygenase"/>
    <property type="match status" value="1"/>
</dbReference>
<dbReference type="PANTHER" id="PTHR21366:SF14">
    <property type="entry name" value="GLYOXALASE DOMAIN-CONTAINING PROTEIN 5"/>
    <property type="match status" value="1"/>
</dbReference>
<dbReference type="Pfam" id="PF00903">
    <property type="entry name" value="Glyoxalase"/>
    <property type="match status" value="1"/>
</dbReference>
<feature type="domain" description="VOC" evidence="1">
    <location>
        <begin position="11"/>
        <end position="137"/>
    </location>
</feature>
<reference evidence="2" key="1">
    <citation type="submission" date="2016-10" db="EMBL/GenBank/DDBJ databases">
        <title>The High Quality Genome of Vibrio alginolyticus K01M1.</title>
        <authorList>
            <person name="Wendling C."/>
            <person name="Chibani C.M."/>
            <person name="Hertel R."/>
            <person name="Sproer C."/>
            <person name="Bunk B."/>
            <person name="Overmann J."/>
            <person name="Roth O."/>
            <person name="Liesegang H."/>
        </authorList>
    </citation>
    <scope>NUCLEOTIDE SEQUENCE</scope>
    <source>
        <strain evidence="2">K05K4</strain>
    </source>
</reference>